<dbReference type="NCBIfam" id="TIGR03055">
    <property type="entry name" value="photo_alph_chp2"/>
    <property type="match status" value="1"/>
</dbReference>
<evidence type="ECO:0000313" key="2">
    <source>
        <dbReference type="EMBL" id="RMA42766.1"/>
    </source>
</evidence>
<sequence>MLASPWIAALVALFLWWFSTGAILVAVRRAEREGGNARQWVVLMNLPFLVLGAVGFLDTLGNTTVAGAYIGFLSALALWGWVELTFLTGVITGPYRGYAKDGAPEWERFVRAWGTVAYHELLLLGLLLAMVFASWGAENQFGTWTFAILFAARISAKLNLYLGVRKINLEFIPEHLTHLSSHFRVARMNALFPVSITGLSFALACWMERLWGAQTPGDIVGFALLAALTALALLEHWFMVLPLPDEKLWRWMLPDPTPGPRPRDTTPSQTMK</sequence>
<evidence type="ECO:0000256" key="1">
    <source>
        <dbReference type="SAM" id="Phobius"/>
    </source>
</evidence>
<dbReference type="OrthoDB" id="152369at2"/>
<gene>
    <name evidence="2" type="ORF">D9R08_08275</name>
</gene>
<dbReference type="EMBL" id="RCNT01000003">
    <property type="protein sequence ID" value="RMA42766.1"/>
    <property type="molecule type" value="Genomic_DNA"/>
</dbReference>
<keyword evidence="1" id="KW-1133">Transmembrane helix</keyword>
<feature type="transmembrane region" description="Helical" evidence="1">
    <location>
        <begin position="112"/>
        <end position="135"/>
    </location>
</feature>
<name>A0A3L9Y9M8_9RHOB</name>
<feature type="transmembrane region" description="Helical" evidence="1">
    <location>
        <begin position="219"/>
        <end position="243"/>
    </location>
</feature>
<keyword evidence="1" id="KW-0472">Membrane</keyword>
<dbReference type="Pfam" id="PF12291">
    <property type="entry name" value="DUF3623"/>
    <property type="match status" value="1"/>
</dbReference>
<keyword evidence="1" id="KW-0812">Transmembrane</keyword>
<reference evidence="2 3" key="1">
    <citation type="submission" date="2018-10" db="EMBL/GenBank/DDBJ databases">
        <authorList>
            <person name="Jung H.S."/>
            <person name="Jeon C.O."/>
        </authorList>
    </citation>
    <scope>NUCLEOTIDE SEQUENCE [LARGE SCALE GENOMIC DNA]</scope>
    <source>
        <strain evidence="2 3">MA-7-27</strain>
    </source>
</reference>
<keyword evidence="3" id="KW-1185">Reference proteome</keyword>
<dbReference type="RefSeq" id="WP_121897551.1">
    <property type="nucleotide sequence ID" value="NZ_RCNT01000003.1"/>
</dbReference>
<protein>
    <submittedName>
        <fullName evidence="2">DUF3623 domain-containing protein</fullName>
    </submittedName>
</protein>
<feature type="transmembrane region" description="Helical" evidence="1">
    <location>
        <begin position="39"/>
        <end position="57"/>
    </location>
</feature>
<comment type="caution">
    <text evidence="2">The sequence shown here is derived from an EMBL/GenBank/DDBJ whole genome shotgun (WGS) entry which is preliminary data.</text>
</comment>
<feature type="transmembrane region" description="Helical" evidence="1">
    <location>
        <begin position="185"/>
        <end position="207"/>
    </location>
</feature>
<dbReference type="AlphaFoldDB" id="A0A3L9Y9M8"/>
<dbReference type="InterPro" id="IPR017496">
    <property type="entry name" value="Photo_alph_chp2"/>
</dbReference>
<proteinExistence type="predicted"/>
<accession>A0A3L9Y9M8</accession>
<feature type="transmembrane region" description="Helical" evidence="1">
    <location>
        <begin position="6"/>
        <end position="27"/>
    </location>
</feature>
<dbReference type="Proteomes" id="UP000281343">
    <property type="component" value="Unassembled WGS sequence"/>
</dbReference>
<feature type="transmembrane region" description="Helical" evidence="1">
    <location>
        <begin position="69"/>
        <end position="91"/>
    </location>
</feature>
<evidence type="ECO:0000313" key="3">
    <source>
        <dbReference type="Proteomes" id="UP000281343"/>
    </source>
</evidence>
<organism evidence="2 3">
    <name type="scientific">Rhodophyticola porphyridii</name>
    <dbReference type="NCBI Taxonomy" id="1852017"/>
    <lineage>
        <taxon>Bacteria</taxon>
        <taxon>Pseudomonadati</taxon>
        <taxon>Pseudomonadota</taxon>
        <taxon>Alphaproteobacteria</taxon>
        <taxon>Rhodobacterales</taxon>
        <taxon>Roseobacteraceae</taxon>
        <taxon>Rhodophyticola</taxon>
    </lineage>
</organism>
<feature type="transmembrane region" description="Helical" evidence="1">
    <location>
        <begin position="141"/>
        <end position="164"/>
    </location>
</feature>